<evidence type="ECO:0000313" key="1">
    <source>
        <dbReference type="EMBL" id="PKR81119.1"/>
    </source>
</evidence>
<dbReference type="InterPro" id="IPR036388">
    <property type="entry name" value="WH-like_DNA-bd_sf"/>
</dbReference>
<dbReference type="SUPFAM" id="SSF46785">
    <property type="entry name" value="Winged helix' DNA-binding domain"/>
    <property type="match status" value="1"/>
</dbReference>
<dbReference type="RefSeq" id="WP_101334079.1">
    <property type="nucleotide sequence ID" value="NZ_PJNI01000005.1"/>
</dbReference>
<dbReference type="EMBL" id="PJNI01000005">
    <property type="protein sequence ID" value="PKR81119.1"/>
    <property type="molecule type" value="Genomic_DNA"/>
</dbReference>
<dbReference type="PROSITE" id="PS51197">
    <property type="entry name" value="HTH_RRF2_2"/>
    <property type="match status" value="1"/>
</dbReference>
<dbReference type="Pfam" id="PF02082">
    <property type="entry name" value="Rrf2"/>
    <property type="match status" value="1"/>
</dbReference>
<dbReference type="Gene3D" id="1.10.10.10">
    <property type="entry name" value="Winged helix-like DNA-binding domain superfamily/Winged helix DNA-binding domain"/>
    <property type="match status" value="1"/>
</dbReference>
<protein>
    <submittedName>
        <fullName evidence="1">Transcriptional regulator</fullName>
    </submittedName>
</protein>
<dbReference type="AlphaFoldDB" id="A0A2I0R3J4"/>
<dbReference type="GO" id="GO:0005829">
    <property type="term" value="C:cytosol"/>
    <property type="evidence" value="ECO:0007669"/>
    <property type="project" value="TreeGrafter"/>
</dbReference>
<organism evidence="1 2">
    <name type="scientific">Brumimicrobium salinarum</name>
    <dbReference type="NCBI Taxonomy" id="2058658"/>
    <lineage>
        <taxon>Bacteria</taxon>
        <taxon>Pseudomonadati</taxon>
        <taxon>Bacteroidota</taxon>
        <taxon>Flavobacteriia</taxon>
        <taxon>Flavobacteriales</taxon>
        <taxon>Crocinitomicaceae</taxon>
        <taxon>Brumimicrobium</taxon>
    </lineage>
</organism>
<evidence type="ECO:0000313" key="2">
    <source>
        <dbReference type="Proteomes" id="UP000236654"/>
    </source>
</evidence>
<accession>A0A2I0R3J4</accession>
<reference evidence="1 2" key="1">
    <citation type="submission" date="2017-12" db="EMBL/GenBank/DDBJ databases">
        <title>The draft genome sequence of Brumimicrobium saltpan LHR20.</title>
        <authorList>
            <person name="Do Z.-J."/>
            <person name="Luo H.-R."/>
        </authorList>
    </citation>
    <scope>NUCLEOTIDE SEQUENCE [LARGE SCALE GENOMIC DNA]</scope>
    <source>
        <strain evidence="1 2">LHR20</strain>
    </source>
</reference>
<dbReference type="InterPro" id="IPR000944">
    <property type="entry name" value="Tscrpt_reg_Rrf2"/>
</dbReference>
<proteinExistence type="predicted"/>
<dbReference type="PANTHER" id="PTHR33221">
    <property type="entry name" value="WINGED HELIX-TURN-HELIX TRANSCRIPTIONAL REGULATOR, RRF2 FAMILY"/>
    <property type="match status" value="1"/>
</dbReference>
<dbReference type="GO" id="GO:0003700">
    <property type="term" value="F:DNA-binding transcription factor activity"/>
    <property type="evidence" value="ECO:0007669"/>
    <property type="project" value="TreeGrafter"/>
</dbReference>
<dbReference type="InterPro" id="IPR036390">
    <property type="entry name" value="WH_DNA-bd_sf"/>
</dbReference>
<name>A0A2I0R3J4_9FLAO</name>
<comment type="caution">
    <text evidence="1">The sequence shown here is derived from an EMBL/GenBank/DDBJ whole genome shotgun (WGS) entry which is preliminary data.</text>
</comment>
<dbReference type="OrthoDB" id="9808360at2"/>
<gene>
    <name evidence="1" type="ORF">CW751_05925</name>
</gene>
<dbReference type="NCBIfam" id="TIGR00738">
    <property type="entry name" value="rrf2_super"/>
    <property type="match status" value="1"/>
</dbReference>
<dbReference type="PANTHER" id="PTHR33221:SF14">
    <property type="entry name" value="HTH-TYPE TRANSCRIPTIONAL REGULATOR AQ_268-RELATED"/>
    <property type="match status" value="1"/>
</dbReference>
<sequence length="145" mass="16004">MFSKACEYGIKATLYISEQALHSEKKIGVKDIAKEINSPEAFTAKIMQILTKKKIVKSAKGPSGGFFIPKEELDKIMLSEIVEAIDGDHIYKGCGLGLDQCNADKPCPVHDKFKLIRDELAEMLTKTSLLELANGLDSGLTFLKR</sequence>
<keyword evidence="2" id="KW-1185">Reference proteome</keyword>
<dbReference type="Proteomes" id="UP000236654">
    <property type="component" value="Unassembled WGS sequence"/>
</dbReference>